<reference evidence="1 2" key="1">
    <citation type="submission" date="2014-04" db="EMBL/GenBank/DDBJ databases">
        <title>Draft genome sequence of Bacillus azotoformans MEV2011, a (co-) denitrifying strain unable to grow in the presence of oxygen.</title>
        <authorList>
            <person name="Nielsen M."/>
            <person name="Schreiber L."/>
            <person name="Finster K."/>
            <person name="Schramm A."/>
        </authorList>
    </citation>
    <scope>NUCLEOTIDE SEQUENCE [LARGE SCALE GENOMIC DNA]</scope>
    <source>
        <strain evidence="1 2">MEV2011</strain>
    </source>
</reference>
<accession>A0A072NT85</accession>
<comment type="caution">
    <text evidence="1">The sequence shown here is derived from an EMBL/GenBank/DDBJ whole genome shotgun (WGS) entry which is preliminary data.</text>
</comment>
<protein>
    <submittedName>
        <fullName evidence="1">Uncharacterized protein</fullName>
    </submittedName>
</protein>
<dbReference type="EMBL" id="JJRY01000001">
    <property type="protein sequence ID" value="KEF40442.1"/>
    <property type="molecule type" value="Genomic_DNA"/>
</dbReference>
<dbReference type="AlphaFoldDB" id="A0A072NT85"/>
<name>A0A072NT85_SCHAZ</name>
<gene>
    <name evidence="1" type="ORF">M670_00468</name>
</gene>
<dbReference type="Proteomes" id="UP000027936">
    <property type="component" value="Unassembled WGS sequence"/>
</dbReference>
<organism evidence="1 2">
    <name type="scientific">Schinkia azotoformans MEV2011</name>
    <dbReference type="NCBI Taxonomy" id="1348973"/>
    <lineage>
        <taxon>Bacteria</taxon>
        <taxon>Bacillati</taxon>
        <taxon>Bacillota</taxon>
        <taxon>Bacilli</taxon>
        <taxon>Bacillales</taxon>
        <taxon>Bacillaceae</taxon>
        <taxon>Calidifontibacillus/Schinkia group</taxon>
        <taxon>Schinkia</taxon>
    </lineage>
</organism>
<dbReference type="PATRIC" id="fig|1348973.3.peg.456"/>
<evidence type="ECO:0000313" key="2">
    <source>
        <dbReference type="Proteomes" id="UP000027936"/>
    </source>
</evidence>
<evidence type="ECO:0000313" key="1">
    <source>
        <dbReference type="EMBL" id="KEF40442.1"/>
    </source>
</evidence>
<proteinExistence type="predicted"/>
<sequence>MFQIHTSCKDMKKPYCPKCGEKFEVRNYQSVKKGEKLIRIKWEQEELELLDRCISGDLGAHQVAVMTGRTVNSVLKRIPRRKEELEHAGQC</sequence>